<proteinExistence type="predicted"/>
<evidence type="ECO:0000313" key="1">
    <source>
        <dbReference type="EMBL" id="OEH83632.1"/>
    </source>
</evidence>
<dbReference type="STRING" id="762845.BCR26_08700"/>
<protein>
    <submittedName>
        <fullName evidence="1">Uncharacterized protein</fullName>
    </submittedName>
</protein>
<dbReference type="EMBL" id="MIEK01000005">
    <property type="protein sequence ID" value="OEH83632.1"/>
    <property type="molecule type" value="Genomic_DNA"/>
</dbReference>
<comment type="caution">
    <text evidence="1">The sequence shown here is derived from an EMBL/GenBank/DDBJ whole genome shotgun (WGS) entry which is preliminary data.</text>
</comment>
<keyword evidence="2" id="KW-1185">Reference proteome</keyword>
<name>A0A1E5L0E1_9ENTE</name>
<reference evidence="1 2" key="1">
    <citation type="submission" date="2016-09" db="EMBL/GenBank/DDBJ databases">
        <authorList>
            <person name="Capua I."/>
            <person name="De Benedictis P."/>
            <person name="Joannis T."/>
            <person name="Lombin L.H."/>
            <person name="Cattoli G."/>
        </authorList>
    </citation>
    <scope>NUCLEOTIDE SEQUENCE [LARGE SCALE GENOMIC DNA]</scope>
    <source>
        <strain evidence="1 2">LMG 25899</strain>
    </source>
</reference>
<organism evidence="1 2">
    <name type="scientific">Enterococcus rivorum</name>
    <dbReference type="NCBI Taxonomy" id="762845"/>
    <lineage>
        <taxon>Bacteria</taxon>
        <taxon>Bacillati</taxon>
        <taxon>Bacillota</taxon>
        <taxon>Bacilli</taxon>
        <taxon>Lactobacillales</taxon>
        <taxon>Enterococcaceae</taxon>
        <taxon>Enterococcus</taxon>
    </lineage>
</organism>
<gene>
    <name evidence="1" type="ORF">BCR26_08700</name>
</gene>
<dbReference type="AlphaFoldDB" id="A0A1E5L0E1"/>
<dbReference type="Proteomes" id="UP000095256">
    <property type="component" value="Unassembled WGS sequence"/>
</dbReference>
<evidence type="ECO:0000313" key="2">
    <source>
        <dbReference type="Proteomes" id="UP000095256"/>
    </source>
</evidence>
<sequence>MKRSGKHVALDSEQLEYVLRYWQENSCSDFSEALRKIINEHKTQGANALVATTIAEMAAESVVSSLKRTYLDPLRIRTGYADKQTKILMEMLNHVIVKNGWDDTNVVTTDHHKSNVYAMSEEKIVKQIEHFKQRKASKEVAKGTNDE</sequence>
<accession>A0A1E5L0E1</accession>